<evidence type="ECO:0000256" key="4">
    <source>
        <dbReference type="ARBA" id="ARBA00022729"/>
    </source>
</evidence>
<dbReference type="InterPro" id="IPR000297">
    <property type="entry name" value="PPIase_PpiC"/>
</dbReference>
<dbReference type="EC" id="5.2.1.8" evidence="3"/>
<comment type="similarity">
    <text evidence="2">Belongs to the PpiC/parvulin rotamase family.</text>
</comment>
<comment type="caution">
    <text evidence="11">The sequence shown here is derived from an EMBL/GenBank/DDBJ whole genome shotgun (WGS) entry which is preliminary data.</text>
</comment>
<keyword evidence="12" id="KW-1185">Reference proteome</keyword>
<organism evidence="11 12">
    <name type="scientific">Pseudoduganella danionis</name>
    <dbReference type="NCBI Taxonomy" id="1890295"/>
    <lineage>
        <taxon>Bacteria</taxon>
        <taxon>Pseudomonadati</taxon>
        <taxon>Pseudomonadota</taxon>
        <taxon>Betaproteobacteria</taxon>
        <taxon>Burkholderiales</taxon>
        <taxon>Oxalobacteraceae</taxon>
        <taxon>Telluria group</taxon>
        <taxon>Pseudoduganella</taxon>
    </lineage>
</organism>
<keyword evidence="4 9" id="KW-0732">Signal</keyword>
<evidence type="ECO:0000256" key="8">
    <source>
        <dbReference type="SAM" id="MobiDB-lite"/>
    </source>
</evidence>
<evidence type="ECO:0000256" key="7">
    <source>
        <dbReference type="SAM" id="Coils"/>
    </source>
</evidence>
<feature type="signal peptide" evidence="9">
    <location>
        <begin position="1"/>
        <end position="19"/>
    </location>
</feature>
<keyword evidence="6 11" id="KW-0413">Isomerase</keyword>
<gene>
    <name evidence="11" type="primary">epsD</name>
    <name evidence="11" type="ORF">GM655_11225</name>
</gene>
<dbReference type="GO" id="GO:0003755">
    <property type="term" value="F:peptidyl-prolyl cis-trans isomerase activity"/>
    <property type="evidence" value="ECO:0007669"/>
    <property type="project" value="UniProtKB-EC"/>
</dbReference>
<reference evidence="11 12" key="1">
    <citation type="submission" date="2019-11" db="EMBL/GenBank/DDBJ databases">
        <title>Type strains purchased from KCTC, JCM and DSMZ.</title>
        <authorList>
            <person name="Lu H."/>
        </authorList>
    </citation>
    <scope>NUCLEOTIDE SEQUENCE [LARGE SCALE GENOMIC DNA]</scope>
    <source>
        <strain evidence="11 12">DSM 103461</strain>
    </source>
</reference>
<dbReference type="SUPFAM" id="SSF109998">
    <property type="entry name" value="Triger factor/SurA peptide-binding domain-like"/>
    <property type="match status" value="1"/>
</dbReference>
<sequence>MNRAKTLATLLLVAAGLSACGNKESKPGQALVRVNGEEITVSQLNEELQRANVQAPQQEAASKQLIESLVDRQLLVNEAVQDKLDRDPKVVQAIERAKALIIAQSYLQKKLGAPTKPNAAEVEAYFNQHPEFFTNRKQFDMNELVFATKDMNDGLKGVIDSAKSLEEVASWMEQHKVAFGRTQISRTSAELPPELANKLVNMPRGQLFIIKEGERSLLVVIAEIKDVPVKLAAAAGQIEQYLVNKKNKDAADAELARLRGKAKIEYLNGRQPPEKAAAPASAPAAVEAPAAVTSDKSEAKADDAATARGVAGLK</sequence>
<feature type="region of interest" description="Disordered" evidence="8">
    <location>
        <begin position="269"/>
        <end position="314"/>
    </location>
</feature>
<evidence type="ECO:0000256" key="1">
    <source>
        <dbReference type="ARBA" id="ARBA00000971"/>
    </source>
</evidence>
<dbReference type="InterPro" id="IPR046357">
    <property type="entry name" value="PPIase_dom_sf"/>
</dbReference>
<dbReference type="InterPro" id="IPR027304">
    <property type="entry name" value="Trigger_fact/SurA_dom_sf"/>
</dbReference>
<dbReference type="PROSITE" id="PS51257">
    <property type="entry name" value="PROKAR_LIPOPROTEIN"/>
    <property type="match status" value="1"/>
</dbReference>
<keyword evidence="5" id="KW-0697">Rotamase</keyword>
<dbReference type="PANTHER" id="PTHR47245">
    <property type="entry name" value="PEPTIDYLPROLYL ISOMERASE"/>
    <property type="match status" value="1"/>
</dbReference>
<evidence type="ECO:0000259" key="10">
    <source>
        <dbReference type="Pfam" id="PF13145"/>
    </source>
</evidence>
<dbReference type="Gene3D" id="1.10.8.1040">
    <property type="match status" value="1"/>
</dbReference>
<dbReference type="EMBL" id="WNKW01000002">
    <property type="protein sequence ID" value="MTW33397.1"/>
    <property type="molecule type" value="Genomic_DNA"/>
</dbReference>
<proteinExistence type="inferred from homology"/>
<evidence type="ECO:0000256" key="5">
    <source>
        <dbReference type="ARBA" id="ARBA00023110"/>
    </source>
</evidence>
<dbReference type="Gene3D" id="1.10.4030.10">
    <property type="entry name" value="Porin chaperone SurA, peptide-binding domain"/>
    <property type="match status" value="1"/>
</dbReference>
<dbReference type="Gene3D" id="3.10.50.40">
    <property type="match status" value="1"/>
</dbReference>
<accession>A0ABW9SMX8</accession>
<evidence type="ECO:0000256" key="9">
    <source>
        <dbReference type="SAM" id="SignalP"/>
    </source>
</evidence>
<evidence type="ECO:0000256" key="6">
    <source>
        <dbReference type="ARBA" id="ARBA00023235"/>
    </source>
</evidence>
<protein>
    <recommendedName>
        <fullName evidence="3">peptidylprolyl isomerase</fullName>
        <ecNumber evidence="3">5.2.1.8</ecNumber>
    </recommendedName>
</protein>
<feature type="compositionally biased region" description="Basic and acidic residues" evidence="8">
    <location>
        <begin position="295"/>
        <end position="305"/>
    </location>
</feature>
<feature type="coiled-coil region" evidence="7">
    <location>
        <begin position="34"/>
        <end position="61"/>
    </location>
</feature>
<dbReference type="Pfam" id="PF13145">
    <property type="entry name" value="Rotamase_2"/>
    <property type="match status" value="1"/>
</dbReference>
<dbReference type="InterPro" id="IPR014274">
    <property type="entry name" value="PPIase_EpsD"/>
</dbReference>
<keyword evidence="7" id="KW-0175">Coiled coil</keyword>
<evidence type="ECO:0000313" key="11">
    <source>
        <dbReference type="EMBL" id="MTW33397.1"/>
    </source>
</evidence>
<dbReference type="Proteomes" id="UP000735592">
    <property type="component" value="Unassembled WGS sequence"/>
</dbReference>
<comment type="catalytic activity">
    <reaction evidence="1">
        <text>[protein]-peptidylproline (omega=180) = [protein]-peptidylproline (omega=0)</text>
        <dbReference type="Rhea" id="RHEA:16237"/>
        <dbReference type="Rhea" id="RHEA-COMP:10747"/>
        <dbReference type="Rhea" id="RHEA-COMP:10748"/>
        <dbReference type="ChEBI" id="CHEBI:83833"/>
        <dbReference type="ChEBI" id="CHEBI:83834"/>
        <dbReference type="EC" id="5.2.1.8"/>
    </reaction>
</comment>
<feature type="domain" description="PpiC" evidence="10">
    <location>
        <begin position="118"/>
        <end position="233"/>
    </location>
</feature>
<evidence type="ECO:0000313" key="12">
    <source>
        <dbReference type="Proteomes" id="UP000735592"/>
    </source>
</evidence>
<feature type="chain" id="PRO_5045617484" description="peptidylprolyl isomerase" evidence="9">
    <location>
        <begin position="20"/>
        <end position="314"/>
    </location>
</feature>
<dbReference type="NCBIfam" id="TIGR02925">
    <property type="entry name" value="cis_trans_EpsD"/>
    <property type="match status" value="1"/>
</dbReference>
<dbReference type="PANTHER" id="PTHR47245:SF1">
    <property type="entry name" value="FOLDASE PROTEIN PRSA"/>
    <property type="match status" value="1"/>
</dbReference>
<evidence type="ECO:0000256" key="2">
    <source>
        <dbReference type="ARBA" id="ARBA00007656"/>
    </source>
</evidence>
<feature type="compositionally biased region" description="Low complexity" evidence="8">
    <location>
        <begin position="274"/>
        <end position="294"/>
    </location>
</feature>
<name>A0ABW9SMX8_9BURK</name>
<evidence type="ECO:0000256" key="3">
    <source>
        <dbReference type="ARBA" id="ARBA00013194"/>
    </source>
</evidence>
<dbReference type="InterPro" id="IPR050245">
    <property type="entry name" value="PrsA_foldase"/>
</dbReference>